<keyword evidence="5 11" id="KW-0997">Cell inner membrane</keyword>
<dbReference type="AlphaFoldDB" id="A0A370R3P7"/>
<evidence type="ECO:0000256" key="9">
    <source>
        <dbReference type="ARBA" id="ARBA00023065"/>
    </source>
</evidence>
<evidence type="ECO:0000256" key="8">
    <source>
        <dbReference type="ARBA" id="ARBA00022989"/>
    </source>
</evidence>
<protein>
    <recommendedName>
        <fullName evidence="11">Zinc transport protein ZntB</fullName>
    </recommendedName>
</protein>
<evidence type="ECO:0000256" key="3">
    <source>
        <dbReference type="ARBA" id="ARBA00022448"/>
    </source>
</evidence>
<dbReference type="PANTHER" id="PTHR46494:SF3">
    <property type="entry name" value="ZINC TRANSPORT PROTEIN ZNTB"/>
    <property type="match status" value="1"/>
</dbReference>
<comment type="function">
    <text evidence="11">Zinc transporter. Acts as a Zn(2+):proton symporter, which likely mediates zinc ion uptake.</text>
</comment>
<comment type="subcellular location">
    <subcellularLocation>
        <location evidence="11">Cell inner membrane</location>
        <topology evidence="11">Multi-pass membrane protein</topology>
    </subcellularLocation>
    <subcellularLocation>
        <location evidence="1">Cell membrane</location>
        <topology evidence="1">Multi-pass membrane protein</topology>
    </subcellularLocation>
</comment>
<organism evidence="12 13">
    <name type="scientific">Enterobacillus tribolii</name>
    <dbReference type="NCBI Taxonomy" id="1487935"/>
    <lineage>
        <taxon>Bacteria</taxon>
        <taxon>Pseudomonadati</taxon>
        <taxon>Pseudomonadota</taxon>
        <taxon>Gammaproteobacteria</taxon>
        <taxon>Enterobacterales</taxon>
        <taxon>Hafniaceae</taxon>
        <taxon>Enterobacillus</taxon>
    </lineage>
</organism>
<keyword evidence="10 11" id="KW-0472">Membrane</keyword>
<dbReference type="GO" id="GO:0005886">
    <property type="term" value="C:plasma membrane"/>
    <property type="evidence" value="ECO:0007669"/>
    <property type="project" value="UniProtKB-SubCell"/>
</dbReference>
<feature type="transmembrane region" description="Helical" evidence="11">
    <location>
        <begin position="272"/>
        <end position="293"/>
    </location>
</feature>
<dbReference type="GO" id="GO:0015095">
    <property type="term" value="F:magnesium ion transmembrane transporter activity"/>
    <property type="evidence" value="ECO:0007669"/>
    <property type="project" value="TreeGrafter"/>
</dbReference>
<sequence length="331" mass="37050">MEVQSIISGAEIQLPADAVYAIQLDGKGGSVPITADTQASAGQPCWLHMDYTFQETQNWLNGTPLLPDAVRVCLGGESMRPRVTRLGDGTMIILRSINFNRDSRPDQLVVIRLFMTDKLVVSTRHRKVFAIDEVLTDLQNHTGPVSSGDLLVQIADALTDHTSEFIEDLHDKIIDLEDNLMDNQVPERGQLALIRKQLIVLRRYMSPQRDVFSRLASERLPWMTDDDRRRMQDIADRLGRGLDDLDGSIARTGILADEIATQMADSMNRRTYTMSLMAMLFLPTTFLTGLFGVNLGGIPGNTSRFGFSIFCGLLLVLVGGVVWWLKRSKWL</sequence>
<dbReference type="GO" id="GO:0005385">
    <property type="term" value="F:zinc ion transmembrane transporter activity"/>
    <property type="evidence" value="ECO:0007669"/>
    <property type="project" value="UniProtKB-UniRule"/>
</dbReference>
<evidence type="ECO:0000313" key="12">
    <source>
        <dbReference type="EMBL" id="RDK97051.1"/>
    </source>
</evidence>
<dbReference type="CDD" id="cd12833">
    <property type="entry name" value="ZntB-like_1"/>
    <property type="match status" value="1"/>
</dbReference>
<evidence type="ECO:0000256" key="10">
    <source>
        <dbReference type="ARBA" id="ARBA00023136"/>
    </source>
</evidence>
<dbReference type="EMBL" id="QRAP01000001">
    <property type="protein sequence ID" value="RDK97051.1"/>
    <property type="molecule type" value="Genomic_DNA"/>
</dbReference>
<dbReference type="InterPro" id="IPR045863">
    <property type="entry name" value="CorA_TM1_TM2"/>
</dbReference>
<gene>
    <name evidence="11" type="primary">zntB</name>
    <name evidence="12" type="ORF">C8D90_101494</name>
</gene>
<keyword evidence="13" id="KW-1185">Reference proteome</keyword>
<evidence type="ECO:0000256" key="11">
    <source>
        <dbReference type="HAMAP-Rule" id="MF_01565"/>
    </source>
</evidence>
<comment type="caution">
    <text evidence="12">The sequence shown here is derived from an EMBL/GenBank/DDBJ whole genome shotgun (WGS) entry which is preliminary data.</text>
</comment>
<dbReference type="InterPro" id="IPR045861">
    <property type="entry name" value="CorA_cytoplasmic_dom"/>
</dbReference>
<dbReference type="Proteomes" id="UP000254848">
    <property type="component" value="Unassembled WGS sequence"/>
</dbReference>
<evidence type="ECO:0000256" key="6">
    <source>
        <dbReference type="ARBA" id="ARBA00022692"/>
    </source>
</evidence>
<dbReference type="SUPFAM" id="SSF143865">
    <property type="entry name" value="CorA soluble domain-like"/>
    <property type="match status" value="1"/>
</dbReference>
<dbReference type="PANTHER" id="PTHR46494">
    <property type="entry name" value="CORA FAMILY METAL ION TRANSPORTER (EUROFUNG)"/>
    <property type="match status" value="1"/>
</dbReference>
<dbReference type="GO" id="GO:0015087">
    <property type="term" value="F:cobalt ion transmembrane transporter activity"/>
    <property type="evidence" value="ECO:0007669"/>
    <property type="project" value="TreeGrafter"/>
</dbReference>
<name>A0A370R3P7_9GAMM</name>
<reference evidence="12 13" key="1">
    <citation type="submission" date="2018-07" db="EMBL/GenBank/DDBJ databases">
        <title>Genomic Encyclopedia of Type Strains, Phase IV (KMG-IV): sequencing the most valuable type-strain genomes for metagenomic binning, comparative biology and taxonomic classification.</title>
        <authorList>
            <person name="Goeker M."/>
        </authorList>
    </citation>
    <scope>NUCLEOTIDE SEQUENCE [LARGE SCALE GENOMIC DNA]</scope>
    <source>
        <strain evidence="12 13">DSM 103736</strain>
    </source>
</reference>
<evidence type="ECO:0000256" key="2">
    <source>
        <dbReference type="ARBA" id="ARBA00009765"/>
    </source>
</evidence>
<accession>A0A370R3P7</accession>
<keyword evidence="6 11" id="KW-0812">Transmembrane</keyword>
<proteinExistence type="inferred from homology"/>
<dbReference type="SUPFAM" id="SSF144083">
    <property type="entry name" value="Magnesium transport protein CorA, transmembrane region"/>
    <property type="match status" value="1"/>
</dbReference>
<evidence type="ECO:0000256" key="5">
    <source>
        <dbReference type="ARBA" id="ARBA00022519"/>
    </source>
</evidence>
<dbReference type="Gene3D" id="3.30.460.20">
    <property type="entry name" value="CorA soluble domain-like"/>
    <property type="match status" value="1"/>
</dbReference>
<keyword evidence="9 11" id="KW-0406">Ion transport</keyword>
<dbReference type="InterPro" id="IPR023714">
    <property type="entry name" value="Zn_transp_ZntB"/>
</dbReference>
<feature type="transmembrane region" description="Helical" evidence="11">
    <location>
        <begin position="305"/>
        <end position="325"/>
    </location>
</feature>
<keyword evidence="7 11" id="KW-0862">Zinc</keyword>
<dbReference type="Pfam" id="PF01544">
    <property type="entry name" value="CorA"/>
    <property type="match status" value="1"/>
</dbReference>
<dbReference type="GO" id="GO:0050897">
    <property type="term" value="F:cobalt ion binding"/>
    <property type="evidence" value="ECO:0007669"/>
    <property type="project" value="TreeGrafter"/>
</dbReference>
<evidence type="ECO:0000256" key="4">
    <source>
        <dbReference type="ARBA" id="ARBA00022475"/>
    </source>
</evidence>
<dbReference type="HAMAP" id="MF_01565">
    <property type="entry name" value="ZntB"/>
    <property type="match status" value="1"/>
</dbReference>
<comment type="catalytic activity">
    <reaction evidence="11">
        <text>Zn(2+)(out) + H(+)(out) = Zn(2+)(in) + H(+)(in)</text>
        <dbReference type="Rhea" id="RHEA:71195"/>
        <dbReference type="ChEBI" id="CHEBI:15378"/>
        <dbReference type="ChEBI" id="CHEBI:29105"/>
    </reaction>
</comment>
<dbReference type="Gene3D" id="1.20.58.340">
    <property type="entry name" value="Magnesium transport protein CorA, transmembrane region"/>
    <property type="match status" value="2"/>
</dbReference>
<dbReference type="NCBIfam" id="NF007092">
    <property type="entry name" value="PRK09546.1"/>
    <property type="match status" value="1"/>
</dbReference>
<evidence type="ECO:0000313" key="13">
    <source>
        <dbReference type="Proteomes" id="UP000254848"/>
    </source>
</evidence>
<dbReference type="InterPro" id="IPR002523">
    <property type="entry name" value="MgTranspt_CorA/ZnTranspt_ZntB"/>
</dbReference>
<dbReference type="GO" id="GO:0000287">
    <property type="term" value="F:magnesium ion binding"/>
    <property type="evidence" value="ECO:0007669"/>
    <property type="project" value="TreeGrafter"/>
</dbReference>
<comment type="similarity">
    <text evidence="2 11">Belongs to the CorA metal ion transporter (MIT) (TC 1.A.35) family.</text>
</comment>
<evidence type="ECO:0000256" key="1">
    <source>
        <dbReference type="ARBA" id="ARBA00004651"/>
    </source>
</evidence>
<keyword evidence="4 11" id="KW-1003">Cell membrane</keyword>
<keyword evidence="3 11" id="KW-0813">Transport</keyword>
<evidence type="ECO:0000256" key="7">
    <source>
        <dbReference type="ARBA" id="ARBA00022833"/>
    </source>
</evidence>
<keyword evidence="8 11" id="KW-1133">Transmembrane helix</keyword>